<sequence>MPEDATAVLVRYLTTLRGAVVWKLDGLSEYDVRRPLTPTGTNLLGLVKHLSGVEAGYLGECLGRPVPDLPSWYAEMEEEGSEDNLDMWATADESRQSILDLYSRVTAHADAVVADLDGDASGTVPWWGERGRDVPVHHLLVHVVTETARHAGHMDIVRELVDGTAGLREDVSNLPDKDAASWQAYRDRVQDTADHFR</sequence>
<dbReference type="OrthoDB" id="4548523at2"/>
<dbReference type="InterPro" id="IPR007061">
    <property type="entry name" value="MST-like"/>
</dbReference>
<name>A0A0A0JQA5_9MICO</name>
<dbReference type="InterPro" id="IPR034660">
    <property type="entry name" value="DinB/YfiT-like"/>
</dbReference>
<keyword evidence="2" id="KW-1185">Reference proteome</keyword>
<dbReference type="Proteomes" id="UP000030013">
    <property type="component" value="Unassembled WGS sequence"/>
</dbReference>
<evidence type="ECO:0000313" key="1">
    <source>
        <dbReference type="EMBL" id="KGN38904.1"/>
    </source>
</evidence>
<evidence type="ECO:0008006" key="3">
    <source>
        <dbReference type="Google" id="ProtNLM"/>
    </source>
</evidence>
<organism evidence="1 2">
    <name type="scientific">Knoellia aerolata DSM 18566</name>
    <dbReference type="NCBI Taxonomy" id="1385519"/>
    <lineage>
        <taxon>Bacteria</taxon>
        <taxon>Bacillati</taxon>
        <taxon>Actinomycetota</taxon>
        <taxon>Actinomycetes</taxon>
        <taxon>Micrococcales</taxon>
        <taxon>Intrasporangiaceae</taxon>
        <taxon>Knoellia</taxon>
    </lineage>
</organism>
<reference evidence="1 2" key="1">
    <citation type="submission" date="2013-08" db="EMBL/GenBank/DDBJ databases">
        <title>The genome sequence of Knoellia aerolata.</title>
        <authorList>
            <person name="Zhu W."/>
            <person name="Wang G."/>
        </authorList>
    </citation>
    <scope>NUCLEOTIDE SEQUENCE [LARGE SCALE GENOMIC DNA]</scope>
    <source>
        <strain evidence="1 2">DSM 18566</strain>
    </source>
</reference>
<gene>
    <name evidence="1" type="ORF">N801_20000</name>
</gene>
<dbReference type="RefSeq" id="WP_035940639.1">
    <property type="nucleotide sequence ID" value="NZ_AVPL01000088.1"/>
</dbReference>
<dbReference type="AlphaFoldDB" id="A0A0A0JQA5"/>
<dbReference type="Pfam" id="PF04978">
    <property type="entry name" value="MST"/>
    <property type="match status" value="1"/>
</dbReference>
<comment type="caution">
    <text evidence="1">The sequence shown here is derived from an EMBL/GenBank/DDBJ whole genome shotgun (WGS) entry which is preliminary data.</text>
</comment>
<proteinExistence type="predicted"/>
<accession>A0A0A0JQA5</accession>
<evidence type="ECO:0000313" key="2">
    <source>
        <dbReference type="Proteomes" id="UP000030013"/>
    </source>
</evidence>
<dbReference type="EMBL" id="AVPL01000088">
    <property type="protein sequence ID" value="KGN38904.1"/>
    <property type="molecule type" value="Genomic_DNA"/>
</dbReference>
<dbReference type="STRING" id="1385519.N801_20000"/>
<dbReference type="SUPFAM" id="SSF109854">
    <property type="entry name" value="DinB/YfiT-like putative metalloenzymes"/>
    <property type="match status" value="1"/>
</dbReference>
<dbReference type="eggNOG" id="COG2318">
    <property type="taxonomic scope" value="Bacteria"/>
</dbReference>
<dbReference type="Gene3D" id="1.20.120.450">
    <property type="entry name" value="dinb family like domain"/>
    <property type="match status" value="1"/>
</dbReference>
<protein>
    <recommendedName>
        <fullName evidence="3">DinB-like protein, PF04978 family</fullName>
    </recommendedName>
</protein>